<dbReference type="FunFam" id="2.30.130.110:FF:000003">
    <property type="entry name" value="D-galactarate dehydratase"/>
    <property type="match status" value="1"/>
</dbReference>
<feature type="region of interest" description="Disordered" evidence="2">
    <location>
        <begin position="88"/>
        <end position="112"/>
    </location>
</feature>
<feature type="domain" description="SAF" evidence="3">
    <location>
        <begin position="25"/>
        <end position="96"/>
    </location>
</feature>
<accession>A0A7Y0L144</accession>
<dbReference type="PANTHER" id="PTHR30536:SF5">
    <property type="entry name" value="ALTRONATE DEHYDRATASE"/>
    <property type="match status" value="1"/>
</dbReference>
<dbReference type="CDD" id="cd11613">
    <property type="entry name" value="SAF_AH_GD"/>
    <property type="match status" value="1"/>
</dbReference>
<reference evidence="4 5" key="1">
    <citation type="submission" date="2020-04" db="EMBL/GenBank/DDBJ databases">
        <authorList>
            <person name="Zhang R."/>
            <person name="Schippers A."/>
        </authorList>
    </citation>
    <scope>NUCLEOTIDE SEQUENCE [LARGE SCALE GENOMIC DNA]</scope>
    <source>
        <strain evidence="4 5">DSM 109850</strain>
    </source>
</reference>
<dbReference type="Gene3D" id="2.30.130.110">
    <property type="match status" value="1"/>
</dbReference>
<dbReference type="EMBL" id="JABBVZ010000007">
    <property type="protein sequence ID" value="NMP21381.1"/>
    <property type="molecule type" value="Genomic_DNA"/>
</dbReference>
<dbReference type="Proteomes" id="UP000533476">
    <property type="component" value="Unassembled WGS sequence"/>
</dbReference>
<protein>
    <submittedName>
        <fullName evidence="4">UxaA family hydrolase</fullName>
    </submittedName>
</protein>
<dbReference type="GO" id="GO:0016787">
    <property type="term" value="F:hydrolase activity"/>
    <property type="evidence" value="ECO:0007669"/>
    <property type="project" value="UniProtKB-KW"/>
</dbReference>
<dbReference type="SMART" id="SM00858">
    <property type="entry name" value="SAF"/>
    <property type="match status" value="1"/>
</dbReference>
<proteinExistence type="predicted"/>
<evidence type="ECO:0000259" key="3">
    <source>
        <dbReference type="SMART" id="SM00858"/>
    </source>
</evidence>
<dbReference type="PANTHER" id="PTHR30536">
    <property type="entry name" value="ALTRONATE/GALACTARATE DEHYDRATASE"/>
    <property type="match status" value="1"/>
</dbReference>
<organism evidence="4 5">
    <name type="scientific">Sulfobacillus harzensis</name>
    <dbReference type="NCBI Taxonomy" id="2729629"/>
    <lineage>
        <taxon>Bacteria</taxon>
        <taxon>Bacillati</taxon>
        <taxon>Bacillota</taxon>
        <taxon>Clostridia</taxon>
        <taxon>Eubacteriales</taxon>
        <taxon>Clostridiales Family XVII. Incertae Sedis</taxon>
        <taxon>Sulfobacillus</taxon>
    </lineage>
</organism>
<dbReference type="GO" id="GO:0019698">
    <property type="term" value="P:D-galacturonate catabolic process"/>
    <property type="evidence" value="ECO:0007669"/>
    <property type="project" value="TreeGrafter"/>
</dbReference>
<evidence type="ECO:0000313" key="4">
    <source>
        <dbReference type="EMBL" id="NMP21381.1"/>
    </source>
</evidence>
<keyword evidence="4" id="KW-0378">Hydrolase</keyword>
<dbReference type="AlphaFoldDB" id="A0A7Y0L144"/>
<dbReference type="Pfam" id="PF08666">
    <property type="entry name" value="SAF"/>
    <property type="match status" value="1"/>
</dbReference>
<comment type="caution">
    <text evidence="4">The sequence shown here is derived from an EMBL/GenBank/DDBJ whole genome shotgun (WGS) entry which is preliminary data.</text>
</comment>
<evidence type="ECO:0000313" key="5">
    <source>
        <dbReference type="Proteomes" id="UP000533476"/>
    </source>
</evidence>
<gene>
    <name evidence="4" type="ORF">HIJ39_03290</name>
</gene>
<dbReference type="InterPro" id="IPR052172">
    <property type="entry name" value="UxaA_altronate/galactarate_dh"/>
</dbReference>
<sequence length="112" mass="12191">MARSLQPVSSQETREPRVLLIHPNDTVAVALDPIQAGTSISIAGIEISVRDDIPFGHKVAIRDLEAGDWVIKYGEKIGVASQPIHSGEHVHTHNLESSRGRGDLLVAEREVQ</sequence>
<evidence type="ECO:0000256" key="1">
    <source>
        <dbReference type="ARBA" id="ARBA00023239"/>
    </source>
</evidence>
<keyword evidence="1" id="KW-0456">Lyase</keyword>
<evidence type="ECO:0000256" key="2">
    <source>
        <dbReference type="SAM" id="MobiDB-lite"/>
    </source>
</evidence>
<dbReference type="InterPro" id="IPR013974">
    <property type="entry name" value="SAF"/>
</dbReference>
<keyword evidence="5" id="KW-1185">Reference proteome</keyword>
<dbReference type="InterPro" id="IPR044144">
    <property type="entry name" value="SAF_UxaA/GarD"/>
</dbReference>
<name>A0A7Y0L144_9FIRM</name>
<dbReference type="GO" id="GO:0016829">
    <property type="term" value="F:lyase activity"/>
    <property type="evidence" value="ECO:0007669"/>
    <property type="project" value="UniProtKB-KW"/>
</dbReference>